<proteinExistence type="predicted"/>
<reference evidence="2 3" key="1">
    <citation type="journal article" date="2013" name="Curr. Biol.">
        <title>The Genome of the Foraminiferan Reticulomyxa filosa.</title>
        <authorList>
            <person name="Glockner G."/>
            <person name="Hulsmann N."/>
            <person name="Schleicher M."/>
            <person name="Noegel A.A."/>
            <person name="Eichinger L."/>
            <person name="Gallinger C."/>
            <person name="Pawlowski J."/>
            <person name="Sierra R."/>
            <person name="Euteneuer U."/>
            <person name="Pillet L."/>
            <person name="Moustafa A."/>
            <person name="Platzer M."/>
            <person name="Groth M."/>
            <person name="Szafranski K."/>
            <person name="Schliwa M."/>
        </authorList>
    </citation>
    <scope>NUCLEOTIDE SEQUENCE [LARGE SCALE GENOMIC DNA]</scope>
</reference>
<evidence type="ECO:0000313" key="3">
    <source>
        <dbReference type="Proteomes" id="UP000023152"/>
    </source>
</evidence>
<feature type="coiled-coil region" evidence="1">
    <location>
        <begin position="79"/>
        <end position="106"/>
    </location>
</feature>
<feature type="coiled-coil region" evidence="1">
    <location>
        <begin position="25"/>
        <end position="52"/>
    </location>
</feature>
<evidence type="ECO:0000256" key="1">
    <source>
        <dbReference type="SAM" id="Coils"/>
    </source>
</evidence>
<organism evidence="2 3">
    <name type="scientific">Reticulomyxa filosa</name>
    <dbReference type="NCBI Taxonomy" id="46433"/>
    <lineage>
        <taxon>Eukaryota</taxon>
        <taxon>Sar</taxon>
        <taxon>Rhizaria</taxon>
        <taxon>Retaria</taxon>
        <taxon>Foraminifera</taxon>
        <taxon>Monothalamids</taxon>
        <taxon>Reticulomyxidae</taxon>
        <taxon>Reticulomyxa</taxon>
    </lineage>
</organism>
<dbReference type="AlphaFoldDB" id="X6P2G9"/>
<accession>X6P2G9</accession>
<keyword evidence="1" id="KW-0175">Coiled coil</keyword>
<sequence>MREISKLKVRKWEIEQKLNDNGLEKHRLHEKIRNYEIELKRWATEIGKLKQTFQEHEVQRQRKYKVQSDLTAIKRGSSEADVENELNQIKLQKKRLVKALMQIREEIIKRESDADKFRSRVDVLEDQYKHYLAKQRHGTSNNLPNNALP</sequence>
<evidence type="ECO:0000313" key="2">
    <source>
        <dbReference type="EMBL" id="ETO31757.1"/>
    </source>
</evidence>
<dbReference type="EMBL" id="ASPP01004724">
    <property type="protein sequence ID" value="ETO31757.1"/>
    <property type="molecule type" value="Genomic_DNA"/>
</dbReference>
<keyword evidence="3" id="KW-1185">Reference proteome</keyword>
<protein>
    <submittedName>
        <fullName evidence="2">Uncharacterized protein</fullName>
    </submittedName>
</protein>
<gene>
    <name evidence="2" type="ORF">RFI_05364</name>
</gene>
<dbReference type="Proteomes" id="UP000023152">
    <property type="component" value="Unassembled WGS sequence"/>
</dbReference>
<name>X6P2G9_RETFI</name>
<comment type="caution">
    <text evidence="2">The sequence shown here is derived from an EMBL/GenBank/DDBJ whole genome shotgun (WGS) entry which is preliminary data.</text>
</comment>